<keyword evidence="3" id="KW-0442">Lipid degradation</keyword>
<dbReference type="InterPro" id="IPR002641">
    <property type="entry name" value="PNPLA_dom"/>
</dbReference>
<feature type="short sequence motif" description="GXGXXG" evidence="3">
    <location>
        <begin position="13"/>
        <end position="18"/>
    </location>
</feature>
<keyword evidence="6" id="KW-1185">Reference proteome</keyword>
<feature type="short sequence motif" description="GXSXG" evidence="3">
    <location>
        <begin position="52"/>
        <end position="56"/>
    </location>
</feature>
<evidence type="ECO:0000256" key="3">
    <source>
        <dbReference type="PROSITE-ProRule" id="PRU01161"/>
    </source>
</evidence>
<dbReference type="Proteomes" id="UP000426027">
    <property type="component" value="Chromosome"/>
</dbReference>
<evidence type="ECO:0000259" key="4">
    <source>
        <dbReference type="PROSITE" id="PS51635"/>
    </source>
</evidence>
<organism evidence="5 6">
    <name type="scientific">Phnomibacter ginsenosidimutans</name>
    <dbReference type="NCBI Taxonomy" id="2676868"/>
    <lineage>
        <taxon>Bacteria</taxon>
        <taxon>Pseudomonadati</taxon>
        <taxon>Bacteroidota</taxon>
        <taxon>Chitinophagia</taxon>
        <taxon>Chitinophagales</taxon>
        <taxon>Chitinophagaceae</taxon>
        <taxon>Phnomibacter</taxon>
    </lineage>
</organism>
<gene>
    <name evidence="5" type="ORF">GLV81_06890</name>
</gene>
<sequence>MARTKIRILSLDGGGIRGIIPATIMVEIENRLQQRTNNPDARIADFVDLVAGTSTGGILTSIYLCPGANNRPKFAAKDALELYLNNGKDIFQMEFLSKVAKLYVVFNEMYPSKHIEKLLAEYFGDTELDDLLRPCLITAYDIRNRRAHFFNSVDARGGKKIYNYKLKDVCRATSAAPTYFEPAKISSEQGADYTLVDGGVFVNNPALAAYSEARTIRFSKEVAAHKPDFPSAKDMLIISVGTGTVKTPYHYDKIKNAGLIAWLPIVIDIMMSGNSETVHYHLQKMFNTLSEEDEQDYYRLEPALQDASSEMDDVSDENLKNLHEAGLHYVAKHDALIEEIVSKLIAYA</sequence>
<evidence type="ECO:0000256" key="1">
    <source>
        <dbReference type="ARBA" id="ARBA00010240"/>
    </source>
</evidence>
<evidence type="ECO:0000313" key="6">
    <source>
        <dbReference type="Proteomes" id="UP000426027"/>
    </source>
</evidence>
<dbReference type="SUPFAM" id="SSF52151">
    <property type="entry name" value="FabD/lysophospholipase-like"/>
    <property type="match status" value="1"/>
</dbReference>
<feature type="active site" description="Proton acceptor" evidence="3">
    <location>
        <position position="197"/>
    </location>
</feature>
<keyword evidence="3" id="KW-0378">Hydrolase</keyword>
<name>A0A6I6GJM3_9BACT</name>
<dbReference type="EMBL" id="CP046566">
    <property type="protein sequence ID" value="QGW27858.1"/>
    <property type="molecule type" value="Genomic_DNA"/>
</dbReference>
<reference evidence="5 6" key="1">
    <citation type="submission" date="2019-11" db="EMBL/GenBank/DDBJ databases">
        <authorList>
            <person name="Im W.T."/>
        </authorList>
    </citation>
    <scope>NUCLEOTIDE SEQUENCE [LARGE SCALE GENOMIC DNA]</scope>
    <source>
        <strain evidence="5 6">SB-02</strain>
    </source>
</reference>
<feature type="short sequence motif" description="DGA/G" evidence="3">
    <location>
        <begin position="197"/>
        <end position="199"/>
    </location>
</feature>
<proteinExistence type="inferred from homology"/>
<dbReference type="RefSeq" id="WP_157478022.1">
    <property type="nucleotide sequence ID" value="NZ_CP046566.1"/>
</dbReference>
<feature type="domain" description="PNPLA" evidence="4">
    <location>
        <begin position="9"/>
        <end position="210"/>
    </location>
</feature>
<protein>
    <submittedName>
        <fullName evidence="5">Patatin</fullName>
    </submittedName>
</protein>
<dbReference type="PANTHER" id="PTHR32176:SF92">
    <property type="entry name" value="XYLOSE ISOMERASE"/>
    <property type="match status" value="1"/>
</dbReference>
<dbReference type="Gene3D" id="3.40.1090.10">
    <property type="entry name" value="Cytosolic phospholipase A2 catalytic domain"/>
    <property type="match status" value="1"/>
</dbReference>
<dbReference type="PROSITE" id="PS51635">
    <property type="entry name" value="PNPLA"/>
    <property type="match status" value="1"/>
</dbReference>
<keyword evidence="2 3" id="KW-0443">Lipid metabolism</keyword>
<dbReference type="GO" id="GO:0047372">
    <property type="term" value="F:monoacylglycerol lipase activity"/>
    <property type="evidence" value="ECO:0007669"/>
    <property type="project" value="TreeGrafter"/>
</dbReference>
<dbReference type="Pfam" id="PF01734">
    <property type="entry name" value="Patatin"/>
    <property type="match status" value="1"/>
</dbReference>
<dbReference type="InterPro" id="IPR016035">
    <property type="entry name" value="Acyl_Trfase/lysoPLipase"/>
</dbReference>
<evidence type="ECO:0000256" key="2">
    <source>
        <dbReference type="ARBA" id="ARBA00023098"/>
    </source>
</evidence>
<feature type="active site" description="Nucleophile" evidence="3">
    <location>
        <position position="54"/>
    </location>
</feature>
<dbReference type="PANTHER" id="PTHR32176">
    <property type="entry name" value="XYLOSE ISOMERASE"/>
    <property type="match status" value="1"/>
</dbReference>
<dbReference type="GO" id="GO:0016042">
    <property type="term" value="P:lipid catabolic process"/>
    <property type="evidence" value="ECO:0007669"/>
    <property type="project" value="UniProtKB-UniRule"/>
</dbReference>
<comment type="similarity">
    <text evidence="1">Belongs to the patatin family.</text>
</comment>
<dbReference type="AlphaFoldDB" id="A0A6I6GJM3"/>
<accession>A0A6I6GJM3</accession>
<dbReference type="KEGG" id="fls:GLV81_06890"/>
<evidence type="ECO:0000313" key="5">
    <source>
        <dbReference type="EMBL" id="QGW27858.1"/>
    </source>
</evidence>
<dbReference type="GO" id="GO:0004620">
    <property type="term" value="F:phospholipase activity"/>
    <property type="evidence" value="ECO:0007669"/>
    <property type="project" value="TreeGrafter"/>
</dbReference>